<name>A0A0P7BRZ8_9BACT</name>
<dbReference type="PANTHER" id="PTHR24567">
    <property type="entry name" value="CRP FAMILY TRANSCRIPTIONAL REGULATORY PROTEIN"/>
    <property type="match status" value="1"/>
</dbReference>
<proteinExistence type="predicted"/>
<dbReference type="EMBL" id="LGTQ01000005">
    <property type="protein sequence ID" value="KPM50153.1"/>
    <property type="molecule type" value="Genomic_DNA"/>
</dbReference>
<feature type="domain" description="Cyclic nucleotide-binding" evidence="1">
    <location>
        <begin position="1"/>
        <end position="103"/>
    </location>
</feature>
<evidence type="ECO:0000259" key="1">
    <source>
        <dbReference type="PROSITE" id="PS50042"/>
    </source>
</evidence>
<keyword evidence="3" id="KW-1185">Reference proteome</keyword>
<gene>
    <name evidence="2" type="ORF">AFM12_04120</name>
</gene>
<organism evidence="2 3">
    <name type="scientific">Jiulongibacter sediminis</name>
    <dbReference type="NCBI Taxonomy" id="1605367"/>
    <lineage>
        <taxon>Bacteria</taxon>
        <taxon>Pseudomonadati</taxon>
        <taxon>Bacteroidota</taxon>
        <taxon>Cytophagia</taxon>
        <taxon>Cytophagales</taxon>
        <taxon>Leadbetterellaceae</taxon>
        <taxon>Jiulongibacter</taxon>
    </lineage>
</organism>
<dbReference type="SMART" id="SM00100">
    <property type="entry name" value="cNMP"/>
    <property type="match status" value="1"/>
</dbReference>
<dbReference type="Pfam" id="PF00027">
    <property type="entry name" value="cNMP_binding"/>
    <property type="match status" value="1"/>
</dbReference>
<dbReference type="InterPro" id="IPR014710">
    <property type="entry name" value="RmlC-like_jellyroll"/>
</dbReference>
<dbReference type="InterPro" id="IPR000595">
    <property type="entry name" value="cNMP-bd_dom"/>
</dbReference>
<dbReference type="STRING" id="1605367.AFM12_04120"/>
<dbReference type="GO" id="GO:0003700">
    <property type="term" value="F:DNA-binding transcription factor activity"/>
    <property type="evidence" value="ECO:0007669"/>
    <property type="project" value="TreeGrafter"/>
</dbReference>
<dbReference type="PANTHER" id="PTHR24567:SF76">
    <property type="entry name" value="CYCLIC NUCLEOTIDE-BINDING DOMAIN PROTEIN"/>
    <property type="match status" value="1"/>
</dbReference>
<dbReference type="GO" id="GO:0005829">
    <property type="term" value="C:cytosol"/>
    <property type="evidence" value="ECO:0007669"/>
    <property type="project" value="TreeGrafter"/>
</dbReference>
<sequence>MLPFTEEEIDLIAQYCTTASIKKGQMLLREGDICRGYTFVVSGCFRMYAVDEKGKEHNISFAAENEWIADIGSFYSEKPSTLNIKALESSSVIQIEQKDLYHLYENITKLNRVFKVMVENKYVELQRHLVQNFSSTAQTRYLSFLEQYPKIKDRLSNAQIASYLGITPEFLSKVRKDIMLEETGKA</sequence>
<dbReference type="InterPro" id="IPR018490">
    <property type="entry name" value="cNMP-bd_dom_sf"/>
</dbReference>
<dbReference type="CDD" id="cd00038">
    <property type="entry name" value="CAP_ED"/>
    <property type="match status" value="1"/>
</dbReference>
<dbReference type="InterPro" id="IPR050397">
    <property type="entry name" value="Env_Response_Regulators"/>
</dbReference>
<evidence type="ECO:0000313" key="3">
    <source>
        <dbReference type="Proteomes" id="UP000050454"/>
    </source>
</evidence>
<protein>
    <submittedName>
        <fullName evidence="2">Cyclic nucleotide-binding protein</fullName>
    </submittedName>
</protein>
<evidence type="ECO:0000313" key="2">
    <source>
        <dbReference type="EMBL" id="KPM50153.1"/>
    </source>
</evidence>
<dbReference type="AlphaFoldDB" id="A0A0P7BRZ8"/>
<dbReference type="Gene3D" id="2.60.120.10">
    <property type="entry name" value="Jelly Rolls"/>
    <property type="match status" value="1"/>
</dbReference>
<accession>A0A0P7BRZ8</accession>
<dbReference type="PROSITE" id="PS50042">
    <property type="entry name" value="CNMP_BINDING_3"/>
    <property type="match status" value="1"/>
</dbReference>
<dbReference type="SUPFAM" id="SSF51206">
    <property type="entry name" value="cAMP-binding domain-like"/>
    <property type="match status" value="1"/>
</dbReference>
<reference evidence="2 3" key="1">
    <citation type="submission" date="2015-07" db="EMBL/GenBank/DDBJ databases">
        <title>The draft genome sequence of Leadbetterella sp. JN14-9.</title>
        <authorList>
            <person name="Liu Y."/>
            <person name="Du J."/>
            <person name="Shao Z."/>
        </authorList>
    </citation>
    <scope>NUCLEOTIDE SEQUENCE [LARGE SCALE GENOMIC DNA]</scope>
    <source>
        <strain evidence="2 3">JN14-9</strain>
    </source>
</reference>
<dbReference type="Proteomes" id="UP000050454">
    <property type="component" value="Unassembled WGS sequence"/>
</dbReference>
<dbReference type="PATRIC" id="fig|1605367.3.peg.2171"/>
<comment type="caution">
    <text evidence="2">The sequence shown here is derived from an EMBL/GenBank/DDBJ whole genome shotgun (WGS) entry which is preliminary data.</text>
</comment>